<dbReference type="OrthoDB" id="9806565at2"/>
<dbReference type="Gene3D" id="3.50.50.60">
    <property type="entry name" value="FAD/NAD(P)-binding domain"/>
    <property type="match status" value="1"/>
</dbReference>
<dbReference type="AlphaFoldDB" id="A0A1P8WHM6"/>
<dbReference type="InterPro" id="IPR050816">
    <property type="entry name" value="Flavin-dep_Halogenase_NPB"/>
</dbReference>
<name>A0A1P8WHM6_9PLAN</name>
<feature type="compositionally biased region" description="Basic and acidic residues" evidence="1">
    <location>
        <begin position="443"/>
        <end position="464"/>
    </location>
</feature>
<organism evidence="3 4">
    <name type="scientific">Fuerstiella marisgermanici</name>
    <dbReference type="NCBI Taxonomy" id="1891926"/>
    <lineage>
        <taxon>Bacteria</taxon>
        <taxon>Pseudomonadati</taxon>
        <taxon>Planctomycetota</taxon>
        <taxon>Planctomycetia</taxon>
        <taxon>Planctomycetales</taxon>
        <taxon>Planctomycetaceae</taxon>
        <taxon>Fuerstiella</taxon>
    </lineage>
</organism>
<keyword evidence="4" id="KW-1185">Reference proteome</keyword>
<dbReference type="SUPFAM" id="SSF51905">
    <property type="entry name" value="FAD/NAD(P)-binding domain"/>
    <property type="match status" value="1"/>
</dbReference>
<keyword evidence="3" id="KW-0503">Monooxygenase</keyword>
<evidence type="ECO:0000256" key="1">
    <source>
        <dbReference type="SAM" id="MobiDB-lite"/>
    </source>
</evidence>
<dbReference type="EMBL" id="CP017641">
    <property type="protein sequence ID" value="APZ93555.1"/>
    <property type="molecule type" value="Genomic_DNA"/>
</dbReference>
<dbReference type="GO" id="GO:0018666">
    <property type="term" value="F:2,4-dichlorophenol 6-monooxygenase activity"/>
    <property type="evidence" value="ECO:0007669"/>
    <property type="project" value="UniProtKB-EC"/>
</dbReference>
<dbReference type="PANTHER" id="PTHR43747">
    <property type="entry name" value="FAD-BINDING PROTEIN"/>
    <property type="match status" value="1"/>
</dbReference>
<dbReference type="InterPro" id="IPR036188">
    <property type="entry name" value="FAD/NAD-bd_sf"/>
</dbReference>
<feature type="region of interest" description="Disordered" evidence="1">
    <location>
        <begin position="434"/>
        <end position="464"/>
    </location>
</feature>
<dbReference type="EC" id="1.14.13.20" evidence="3"/>
<keyword evidence="3" id="KW-0560">Oxidoreductase</keyword>
<sequence>MIHDVIVLGGGPAGSTAATLLSQQGFDCVVVEKDHFPRFHIGESLLPATVRIFERLGVHEQIRDVFIRKPGGKWLYGDIAVPGDFAKPDRHATFRDCPYSYLVERSVFDKILIDRSIDGGADVRFGTEVVDVLTAERADESHASAAPKKNSHGVAGVRCRTESGKEYDLRARLVIDASGLRSLIPSKLRLRKLTEPHRMGIYAQYAASPTRDDVKAGWFIGQMFYDGWTWLLRLPGNRFSVGVVLTVDRFRKSGLSPTELLERMVEENPLLNDGMTIDRKRISDVMVTGNMGNSSESLAGDGWVAVGDAAYFIDPCYSSGVHLAMKSAEMVADLVAGHARDTPITPALFDQYQKDMRQHEKSVQRMVDTFYIASRNTSVQKMVTSLQGGYFSRKFVTFVGGDFDRNSSYIARIKLYSNCAAVMFGNDAKRAPANSPNYLHKVPSSDDESRIDADRHESEQFSTV</sequence>
<dbReference type="GO" id="GO:0071949">
    <property type="term" value="F:FAD binding"/>
    <property type="evidence" value="ECO:0007669"/>
    <property type="project" value="InterPro"/>
</dbReference>
<dbReference type="STRING" id="1891926.Fuma_03173"/>
<gene>
    <name evidence="3" type="primary">tfdB</name>
    <name evidence="3" type="ORF">Fuma_03173</name>
</gene>
<dbReference type="InterPro" id="IPR002938">
    <property type="entry name" value="FAD-bd"/>
</dbReference>
<reference evidence="3 4" key="1">
    <citation type="journal article" date="2016" name="Front. Microbiol.">
        <title>Fuerstia marisgermanicae gen. nov., sp. nov., an Unusual Member of the Phylum Planctomycetes from the German Wadden Sea.</title>
        <authorList>
            <person name="Kohn T."/>
            <person name="Heuer A."/>
            <person name="Jogler M."/>
            <person name="Vollmers J."/>
            <person name="Boedeker C."/>
            <person name="Bunk B."/>
            <person name="Rast P."/>
            <person name="Borchert D."/>
            <person name="Glockner I."/>
            <person name="Freese H.M."/>
            <person name="Klenk H.P."/>
            <person name="Overmann J."/>
            <person name="Kaster A.K."/>
            <person name="Rohde M."/>
            <person name="Wiegand S."/>
            <person name="Jogler C."/>
        </authorList>
    </citation>
    <scope>NUCLEOTIDE SEQUENCE [LARGE SCALE GENOMIC DNA]</scope>
    <source>
        <strain evidence="3 4">NH11</strain>
    </source>
</reference>
<protein>
    <submittedName>
        <fullName evidence="3">2,4-dichlorophenol 6-monooxygenase</fullName>
        <ecNumber evidence="3">1.14.13.20</ecNumber>
    </submittedName>
</protein>
<accession>A0A1P8WHM6</accession>
<dbReference type="Pfam" id="PF01494">
    <property type="entry name" value="FAD_binding_3"/>
    <property type="match status" value="1"/>
</dbReference>
<proteinExistence type="predicted"/>
<dbReference type="PRINTS" id="PR00420">
    <property type="entry name" value="RNGMNOXGNASE"/>
</dbReference>
<dbReference type="KEGG" id="fmr:Fuma_03173"/>
<evidence type="ECO:0000259" key="2">
    <source>
        <dbReference type="Pfam" id="PF01494"/>
    </source>
</evidence>
<dbReference type="RefSeq" id="WP_077025003.1">
    <property type="nucleotide sequence ID" value="NZ_CP017641.1"/>
</dbReference>
<dbReference type="Proteomes" id="UP000187735">
    <property type="component" value="Chromosome"/>
</dbReference>
<evidence type="ECO:0000313" key="4">
    <source>
        <dbReference type="Proteomes" id="UP000187735"/>
    </source>
</evidence>
<feature type="domain" description="FAD-binding" evidence="2">
    <location>
        <begin position="4"/>
        <end position="363"/>
    </location>
</feature>
<evidence type="ECO:0000313" key="3">
    <source>
        <dbReference type="EMBL" id="APZ93555.1"/>
    </source>
</evidence>
<dbReference type="PANTHER" id="PTHR43747:SF1">
    <property type="entry name" value="SLR1998 PROTEIN"/>
    <property type="match status" value="1"/>
</dbReference>